<evidence type="ECO:0000313" key="4">
    <source>
        <dbReference type="Proteomes" id="UP000254209"/>
    </source>
</evidence>
<keyword evidence="1" id="KW-0732">Signal</keyword>
<feature type="domain" description="Cell wall hydrolase SleB" evidence="2">
    <location>
        <begin position="47"/>
        <end position="154"/>
    </location>
</feature>
<gene>
    <name evidence="3" type="primary">sleB</name>
    <name evidence="3" type="ORF">NCTC10283_02044</name>
</gene>
<feature type="chain" id="PRO_5017060279" evidence="1">
    <location>
        <begin position="23"/>
        <end position="166"/>
    </location>
</feature>
<proteinExistence type="predicted"/>
<dbReference type="STRING" id="1120980.GCA_000745955_00619"/>
<evidence type="ECO:0000256" key="1">
    <source>
        <dbReference type="SAM" id="SignalP"/>
    </source>
</evidence>
<dbReference type="Pfam" id="PF07486">
    <property type="entry name" value="Hydrolase_2"/>
    <property type="match status" value="1"/>
</dbReference>
<dbReference type="OrthoDB" id="9785345at2"/>
<reference evidence="3 4" key="1">
    <citation type="submission" date="2018-06" db="EMBL/GenBank/DDBJ databases">
        <authorList>
            <consortium name="Pathogen Informatics"/>
            <person name="Doyle S."/>
        </authorList>
    </citation>
    <scope>NUCLEOTIDE SEQUENCE [LARGE SCALE GENOMIC DNA]</scope>
    <source>
        <strain evidence="3 4">NCTC10283</strain>
    </source>
</reference>
<dbReference type="InterPro" id="IPR042047">
    <property type="entry name" value="SleB_dom1"/>
</dbReference>
<dbReference type="Proteomes" id="UP000254209">
    <property type="component" value="Unassembled WGS sequence"/>
</dbReference>
<dbReference type="EMBL" id="UFSO01000003">
    <property type="protein sequence ID" value="SSY80485.1"/>
    <property type="molecule type" value="Genomic_DNA"/>
</dbReference>
<dbReference type="GO" id="GO:0016787">
    <property type="term" value="F:hydrolase activity"/>
    <property type="evidence" value="ECO:0007669"/>
    <property type="project" value="InterPro"/>
</dbReference>
<keyword evidence="4" id="KW-1185">Reference proteome</keyword>
<sequence>MKKYFYLIFALFSILFALPSHAAKQQSSHYQREVNCMATAIFYEAQGEPYRGKVAVGNVIINRMRSGIYPRTVCGVIRERGQFQWVHNLKLRKNRVYSQKRHKRIHKLAHTLYREYKEGKPKDVTRGALFFSSNGVTPAPRAVKGVKIGRHQFFTLRNFKKFKNYA</sequence>
<protein>
    <submittedName>
        <fullName evidence="3">Germination-specific amidase</fullName>
    </submittedName>
</protein>
<accession>A0A376BUN1</accession>
<dbReference type="RefSeq" id="WP_084693474.1">
    <property type="nucleotide sequence ID" value="NZ_CP091519.2"/>
</dbReference>
<feature type="signal peptide" evidence="1">
    <location>
        <begin position="1"/>
        <end position="22"/>
    </location>
</feature>
<dbReference type="Gene3D" id="1.10.10.2520">
    <property type="entry name" value="Cell wall hydrolase SleB, domain 1"/>
    <property type="match status" value="1"/>
</dbReference>
<evidence type="ECO:0000259" key="2">
    <source>
        <dbReference type="Pfam" id="PF07486"/>
    </source>
</evidence>
<organism evidence="3 4">
    <name type="scientific">Alysiella crassa</name>
    <dbReference type="NCBI Taxonomy" id="153491"/>
    <lineage>
        <taxon>Bacteria</taxon>
        <taxon>Pseudomonadati</taxon>
        <taxon>Pseudomonadota</taxon>
        <taxon>Betaproteobacteria</taxon>
        <taxon>Neisseriales</taxon>
        <taxon>Neisseriaceae</taxon>
        <taxon>Alysiella</taxon>
    </lineage>
</organism>
<evidence type="ECO:0000313" key="3">
    <source>
        <dbReference type="EMBL" id="SSY80485.1"/>
    </source>
</evidence>
<name>A0A376BUN1_9NEIS</name>
<dbReference type="AlphaFoldDB" id="A0A376BUN1"/>
<dbReference type="InterPro" id="IPR011105">
    <property type="entry name" value="Cell_wall_hydrolase_SleB"/>
</dbReference>